<accession>A0ABW2NUI9</accession>
<proteinExistence type="predicted"/>
<reference evidence="2" key="1">
    <citation type="journal article" date="2019" name="Int. J. Syst. Evol. Microbiol.">
        <title>The Global Catalogue of Microorganisms (GCM) 10K type strain sequencing project: providing services to taxonomists for standard genome sequencing and annotation.</title>
        <authorList>
            <consortium name="The Broad Institute Genomics Platform"/>
            <consortium name="The Broad Institute Genome Sequencing Center for Infectious Disease"/>
            <person name="Wu L."/>
            <person name="Ma J."/>
        </authorList>
    </citation>
    <scope>NUCLEOTIDE SEQUENCE [LARGE SCALE GENOMIC DNA]</scope>
    <source>
        <strain evidence="2">NBRC 106396</strain>
    </source>
</reference>
<sequence length="142" mass="16287">MGFSDSLNDIVRSISSQSADIDEKIARLQRAKSEISTEQNRSLNEIRKIVEPELDEFWKGSRATQFDDLREEAHRTMKDIVNEDYDDYKWQIENIIKGLNIQKGALNIASGLAHEASQLMDKGEDAVDELSSKLDDLRKRVF</sequence>
<name>A0ABW2NUI9_9BACL</name>
<comment type="caution">
    <text evidence="1">The sequence shown here is derived from an EMBL/GenBank/DDBJ whole genome shotgun (WGS) entry which is preliminary data.</text>
</comment>
<dbReference type="RefSeq" id="WP_379751508.1">
    <property type="nucleotide sequence ID" value="NZ_JBHTCP010000052.1"/>
</dbReference>
<gene>
    <name evidence="1" type="ORF">ACFQPF_17830</name>
</gene>
<dbReference type="Proteomes" id="UP001596549">
    <property type="component" value="Unassembled WGS sequence"/>
</dbReference>
<organism evidence="1 2">
    <name type="scientific">Fictibacillus iocasae</name>
    <dbReference type="NCBI Taxonomy" id="2715437"/>
    <lineage>
        <taxon>Bacteria</taxon>
        <taxon>Bacillati</taxon>
        <taxon>Bacillota</taxon>
        <taxon>Bacilli</taxon>
        <taxon>Bacillales</taxon>
        <taxon>Fictibacillaceae</taxon>
        <taxon>Fictibacillus</taxon>
    </lineage>
</organism>
<keyword evidence="2" id="KW-1185">Reference proteome</keyword>
<evidence type="ECO:0000313" key="2">
    <source>
        <dbReference type="Proteomes" id="UP001596549"/>
    </source>
</evidence>
<protein>
    <submittedName>
        <fullName evidence="1">DUF5082 family protein</fullName>
    </submittedName>
</protein>
<dbReference type="EMBL" id="JBHTCP010000052">
    <property type="protein sequence ID" value="MFC7373505.1"/>
    <property type="molecule type" value="Genomic_DNA"/>
</dbReference>
<evidence type="ECO:0000313" key="1">
    <source>
        <dbReference type="EMBL" id="MFC7373505.1"/>
    </source>
</evidence>